<evidence type="ECO:0000313" key="3">
    <source>
        <dbReference type="Proteomes" id="UP000199679"/>
    </source>
</evidence>
<dbReference type="STRING" id="652787.SAMN05216490_3957"/>
<dbReference type="AlphaFoldDB" id="A0A1H2B797"/>
<dbReference type="Gene3D" id="3.40.50.1820">
    <property type="entry name" value="alpha/beta hydrolase"/>
    <property type="match status" value="1"/>
</dbReference>
<evidence type="ECO:0000313" key="2">
    <source>
        <dbReference type="EMBL" id="SDT54170.1"/>
    </source>
</evidence>
<dbReference type="SUPFAM" id="SSF53474">
    <property type="entry name" value="alpha/beta-Hydrolases"/>
    <property type="match status" value="1"/>
</dbReference>
<keyword evidence="2" id="KW-0378">Hydrolase</keyword>
<dbReference type="InterPro" id="IPR029058">
    <property type="entry name" value="AB_hydrolase_fold"/>
</dbReference>
<gene>
    <name evidence="2" type="ORF">SAMN05216490_3957</name>
</gene>
<dbReference type="InterPro" id="IPR000073">
    <property type="entry name" value="AB_hydrolase_1"/>
</dbReference>
<evidence type="ECO:0000259" key="1">
    <source>
        <dbReference type="Pfam" id="PF00561"/>
    </source>
</evidence>
<dbReference type="OrthoDB" id="9808543at2"/>
<keyword evidence="3" id="KW-1185">Reference proteome</keyword>
<name>A0A1H2B797_MUCMA</name>
<dbReference type="RefSeq" id="WP_091377000.1">
    <property type="nucleotide sequence ID" value="NZ_LT629740.1"/>
</dbReference>
<accession>A0A1H2B797</accession>
<organism evidence="2 3">
    <name type="scientific">Mucilaginibacter mallensis</name>
    <dbReference type="NCBI Taxonomy" id="652787"/>
    <lineage>
        <taxon>Bacteria</taxon>
        <taxon>Pseudomonadati</taxon>
        <taxon>Bacteroidota</taxon>
        <taxon>Sphingobacteriia</taxon>
        <taxon>Sphingobacteriales</taxon>
        <taxon>Sphingobacteriaceae</taxon>
        <taxon>Mucilaginibacter</taxon>
    </lineage>
</organism>
<sequence length="277" mass="30905">MIKKENYNIPGAKGRGMLMDITYDTRHKDAPVVIFAHGFKGFKDWGTHNLVANYFAEHGFRYLKFNFSHNGTTADKPIDFVDLIAFGDNTFSIELEDLHDVIDFVCNGSAMPTVKSVFLIGHSMGGGISIIQTAEDSRVKKLVTMASISGFGNLWPKEAEEQWKLQGVMYMTNKRTGQEMPLKSTLLDDLRNNPGRLDILAKASQIKQPWLIVQGDEDTTVPLSHAKELAEANKHAKLSVIKGGDHTFGATHPYPKDTLPAELLDFCDQSIAFFKKK</sequence>
<dbReference type="PANTHER" id="PTHR43689">
    <property type="entry name" value="HYDROLASE"/>
    <property type="match status" value="1"/>
</dbReference>
<dbReference type="Proteomes" id="UP000199679">
    <property type="component" value="Chromosome I"/>
</dbReference>
<protein>
    <submittedName>
        <fullName evidence="2">Alpha/beta hydrolase family protein</fullName>
    </submittedName>
</protein>
<proteinExistence type="predicted"/>
<dbReference type="EMBL" id="LT629740">
    <property type="protein sequence ID" value="SDT54170.1"/>
    <property type="molecule type" value="Genomic_DNA"/>
</dbReference>
<dbReference type="PANTHER" id="PTHR43689:SF8">
    <property type="entry name" value="ALPHA_BETA-HYDROLASES SUPERFAMILY PROTEIN"/>
    <property type="match status" value="1"/>
</dbReference>
<dbReference type="GO" id="GO:0016787">
    <property type="term" value="F:hydrolase activity"/>
    <property type="evidence" value="ECO:0007669"/>
    <property type="project" value="UniProtKB-KW"/>
</dbReference>
<reference evidence="2 3" key="1">
    <citation type="submission" date="2016-10" db="EMBL/GenBank/DDBJ databases">
        <authorList>
            <person name="de Groot N.N."/>
        </authorList>
    </citation>
    <scope>NUCLEOTIDE SEQUENCE [LARGE SCALE GENOMIC DNA]</scope>
    <source>
        <strain evidence="2 3">MP1X4</strain>
    </source>
</reference>
<dbReference type="Pfam" id="PF00561">
    <property type="entry name" value="Abhydrolase_1"/>
    <property type="match status" value="1"/>
</dbReference>
<feature type="domain" description="AB hydrolase-1" evidence="1">
    <location>
        <begin position="31"/>
        <end position="164"/>
    </location>
</feature>